<keyword evidence="2" id="KW-1185">Reference proteome</keyword>
<proteinExistence type="predicted"/>
<protein>
    <submittedName>
        <fullName evidence="1">Uncharacterized protein</fullName>
    </submittedName>
</protein>
<dbReference type="Proteomes" id="UP000199297">
    <property type="component" value="Unassembled WGS sequence"/>
</dbReference>
<name>A0A1H7N9I7_9GAMM</name>
<accession>A0A1H7N9I7</accession>
<evidence type="ECO:0000313" key="1">
    <source>
        <dbReference type="EMBL" id="SEL19961.1"/>
    </source>
</evidence>
<gene>
    <name evidence="1" type="ORF">SAMN05216262_10765</name>
</gene>
<evidence type="ECO:0000313" key="2">
    <source>
        <dbReference type="Proteomes" id="UP000199297"/>
    </source>
</evidence>
<organism evidence="1 2">
    <name type="scientific">Colwellia chukchiensis</name>
    <dbReference type="NCBI Taxonomy" id="641665"/>
    <lineage>
        <taxon>Bacteria</taxon>
        <taxon>Pseudomonadati</taxon>
        <taxon>Pseudomonadota</taxon>
        <taxon>Gammaproteobacteria</taxon>
        <taxon>Alteromonadales</taxon>
        <taxon>Colwelliaceae</taxon>
        <taxon>Colwellia</taxon>
    </lineage>
</organism>
<dbReference type="AlphaFoldDB" id="A0A1H7N9I7"/>
<sequence length="32" mass="3401">MTSNIKKTVFMMALSSLALVELALVYAATLLG</sequence>
<dbReference type="EMBL" id="FOBI01000007">
    <property type="protein sequence ID" value="SEL19961.1"/>
    <property type="molecule type" value="Genomic_DNA"/>
</dbReference>
<dbReference type="STRING" id="641665.GCA_002104455_03397"/>
<reference evidence="2" key="1">
    <citation type="submission" date="2016-10" db="EMBL/GenBank/DDBJ databases">
        <authorList>
            <person name="Varghese N."/>
            <person name="Submissions S."/>
        </authorList>
    </citation>
    <scope>NUCLEOTIDE SEQUENCE [LARGE SCALE GENOMIC DNA]</scope>
    <source>
        <strain evidence="2">CGMCC 1.9127</strain>
    </source>
</reference>